<comment type="caution">
    <text evidence="4">The sequence shown here is derived from an EMBL/GenBank/DDBJ whole genome shotgun (WGS) entry which is preliminary data.</text>
</comment>
<dbReference type="GO" id="GO:0009102">
    <property type="term" value="P:biotin biosynthetic process"/>
    <property type="evidence" value="ECO:0007669"/>
    <property type="project" value="TreeGrafter"/>
</dbReference>
<name>A0A850NF24_9FLAO</name>
<keyword evidence="3" id="KW-0663">Pyridoxal phosphate</keyword>
<gene>
    <name evidence="4" type="ORF">GUA46_09885</name>
</gene>
<reference evidence="4 5" key="1">
    <citation type="submission" date="2020-01" db="EMBL/GenBank/DDBJ databases">
        <title>Draft Genome Analysis of Muricauda sp. HICW Isolated from coastal seawater of PR China.</title>
        <authorList>
            <person name="Chen M.-X."/>
        </authorList>
    </citation>
    <scope>NUCLEOTIDE SEQUENCE [LARGE SCALE GENOMIC DNA]</scope>
    <source>
        <strain evidence="4 5">HICW</strain>
    </source>
</reference>
<dbReference type="SUPFAM" id="SSF53383">
    <property type="entry name" value="PLP-dependent transferases"/>
    <property type="match status" value="1"/>
</dbReference>
<evidence type="ECO:0000313" key="5">
    <source>
        <dbReference type="Proteomes" id="UP000558089"/>
    </source>
</evidence>
<evidence type="ECO:0000313" key="4">
    <source>
        <dbReference type="EMBL" id="NVN18654.1"/>
    </source>
</evidence>
<dbReference type="InterPro" id="IPR015421">
    <property type="entry name" value="PyrdxlP-dep_Trfase_major"/>
</dbReference>
<protein>
    <submittedName>
        <fullName evidence="4">Aminotransferase class I/II-fold pyridoxal phosphate-dependent enzyme</fullName>
    </submittedName>
</protein>
<evidence type="ECO:0000256" key="3">
    <source>
        <dbReference type="ARBA" id="ARBA00022898"/>
    </source>
</evidence>
<dbReference type="GO" id="GO:0008483">
    <property type="term" value="F:transaminase activity"/>
    <property type="evidence" value="ECO:0007669"/>
    <property type="project" value="UniProtKB-KW"/>
</dbReference>
<dbReference type="RefSeq" id="WP_176620358.1">
    <property type="nucleotide sequence ID" value="NZ_WYET01000004.1"/>
</dbReference>
<dbReference type="EMBL" id="WYET01000004">
    <property type="protein sequence ID" value="NVN18654.1"/>
    <property type="molecule type" value="Genomic_DNA"/>
</dbReference>
<dbReference type="Gene3D" id="3.40.640.10">
    <property type="entry name" value="Type I PLP-dependent aspartate aminotransferase-like (Major domain)"/>
    <property type="match status" value="1"/>
</dbReference>
<proteinExistence type="predicted"/>
<comment type="cofactor">
    <cofactor evidence="1">
        <name>pyridoxal 5'-phosphate</name>
        <dbReference type="ChEBI" id="CHEBI:597326"/>
    </cofactor>
</comment>
<keyword evidence="2 4" id="KW-0808">Transferase</keyword>
<dbReference type="Proteomes" id="UP000558089">
    <property type="component" value="Unassembled WGS sequence"/>
</dbReference>
<evidence type="ECO:0000256" key="1">
    <source>
        <dbReference type="ARBA" id="ARBA00001933"/>
    </source>
</evidence>
<organism evidence="4 5">
    <name type="scientific">Flagellimonas chongwuensis</name>
    <dbReference type="NCBI Taxonomy" id="2697365"/>
    <lineage>
        <taxon>Bacteria</taxon>
        <taxon>Pseudomonadati</taxon>
        <taxon>Bacteroidota</taxon>
        <taxon>Flavobacteriia</taxon>
        <taxon>Flavobacteriales</taxon>
        <taxon>Flavobacteriaceae</taxon>
        <taxon>Flagellimonas</taxon>
    </lineage>
</organism>
<keyword evidence="5" id="KW-1185">Reference proteome</keyword>
<dbReference type="InterPro" id="IPR050087">
    <property type="entry name" value="AON_synthase_class-II"/>
</dbReference>
<dbReference type="AlphaFoldDB" id="A0A850NF24"/>
<dbReference type="InterPro" id="IPR015422">
    <property type="entry name" value="PyrdxlP-dep_Trfase_small"/>
</dbReference>
<dbReference type="GO" id="GO:0008710">
    <property type="term" value="F:8-amino-7-oxononanoate synthase activity"/>
    <property type="evidence" value="ECO:0007669"/>
    <property type="project" value="TreeGrafter"/>
</dbReference>
<dbReference type="Gene3D" id="3.90.1150.10">
    <property type="entry name" value="Aspartate Aminotransferase, domain 1"/>
    <property type="match status" value="1"/>
</dbReference>
<evidence type="ECO:0000256" key="2">
    <source>
        <dbReference type="ARBA" id="ARBA00022679"/>
    </source>
</evidence>
<keyword evidence="4" id="KW-0032">Aminotransferase</keyword>
<dbReference type="PANTHER" id="PTHR13693:SF100">
    <property type="entry name" value="8-AMINO-7-OXONONANOATE SYNTHASE"/>
    <property type="match status" value="1"/>
</dbReference>
<sequence length="347" mass="38328">MAYPIQSIPDRQILVNGKLHLYFGGTSYLGLQNYEPFKTLYLKNVSKYGLHYGASRKSNVQLDIYEEAENHLANWVGSERCLTMSSGYLGAQLVVHKLLGQGHPVFAAPNAHTALLINGVEQARDFEQLLNAVSTATDSEKLPVVLFDTIDFSGKQFPNFQDLQKLPLEKVILVGDDSHGIGIIGNHGNGCYQTLKKLKPANLFVCCSLGKALGIQAGAVFGDKVAIENLINTPFYGGASPASPAFMATLLGAEQIYSERLQILEENHRYFISLLKNPSFFSHMEGHPTFEFQNIGMATALNKDGFVFTNFNYPDENGPLVSRIVLSAYHNKNDIEKLIRSVNEHVS</sequence>
<dbReference type="InterPro" id="IPR015424">
    <property type="entry name" value="PyrdxlP-dep_Trfase"/>
</dbReference>
<accession>A0A850NF24</accession>
<dbReference type="PANTHER" id="PTHR13693">
    <property type="entry name" value="CLASS II AMINOTRANSFERASE/8-AMINO-7-OXONONANOATE SYNTHASE"/>
    <property type="match status" value="1"/>
</dbReference>